<dbReference type="EMBL" id="MLYV02000447">
    <property type="protein sequence ID" value="PSR94552.1"/>
    <property type="molecule type" value="Genomic_DNA"/>
</dbReference>
<sequence length="154" mass="16724">MITDVHDLKNGDQQWKSAVGDVEQALILYRKAKADGDTDVKTKLEQEIPHRLRAAGDCAPDPETRAKLCSGADAFEKGDEKSRWEMIHPLLQGLAILLATPFAVAGVAIVASGTILYGSGKVLLGFGDLLTAGPVMRWKRRKAEAKATKKEKLD</sequence>
<dbReference type="AlphaFoldDB" id="A0A2R6PNJ9"/>
<gene>
    <name evidence="2" type="ORF">PHLCEN_2v4420</name>
</gene>
<keyword evidence="1" id="KW-0472">Membrane</keyword>
<keyword evidence="1" id="KW-1133">Transmembrane helix</keyword>
<evidence type="ECO:0000313" key="3">
    <source>
        <dbReference type="Proteomes" id="UP000186601"/>
    </source>
</evidence>
<comment type="caution">
    <text evidence="2">The sequence shown here is derived from an EMBL/GenBank/DDBJ whole genome shotgun (WGS) entry which is preliminary data.</text>
</comment>
<protein>
    <submittedName>
        <fullName evidence="2">Uncharacterized protein</fullName>
    </submittedName>
</protein>
<keyword evidence="1" id="KW-0812">Transmembrane</keyword>
<dbReference type="OrthoDB" id="2755641at2759"/>
<name>A0A2R6PNJ9_9APHY</name>
<evidence type="ECO:0000313" key="2">
    <source>
        <dbReference type="EMBL" id="PSR94552.1"/>
    </source>
</evidence>
<proteinExistence type="predicted"/>
<feature type="transmembrane region" description="Helical" evidence="1">
    <location>
        <begin position="90"/>
        <end position="109"/>
    </location>
</feature>
<accession>A0A2R6PNJ9</accession>
<organism evidence="2 3">
    <name type="scientific">Hermanssonia centrifuga</name>
    <dbReference type="NCBI Taxonomy" id="98765"/>
    <lineage>
        <taxon>Eukaryota</taxon>
        <taxon>Fungi</taxon>
        <taxon>Dikarya</taxon>
        <taxon>Basidiomycota</taxon>
        <taxon>Agaricomycotina</taxon>
        <taxon>Agaricomycetes</taxon>
        <taxon>Polyporales</taxon>
        <taxon>Meruliaceae</taxon>
        <taxon>Hermanssonia</taxon>
    </lineage>
</organism>
<dbReference type="Proteomes" id="UP000186601">
    <property type="component" value="Unassembled WGS sequence"/>
</dbReference>
<evidence type="ECO:0000256" key="1">
    <source>
        <dbReference type="SAM" id="Phobius"/>
    </source>
</evidence>
<reference evidence="2 3" key="1">
    <citation type="submission" date="2018-02" db="EMBL/GenBank/DDBJ databases">
        <title>Genome sequence of the basidiomycete white-rot fungus Phlebia centrifuga.</title>
        <authorList>
            <person name="Granchi Z."/>
            <person name="Peng M."/>
            <person name="de Vries R.P."/>
            <person name="Hilden K."/>
            <person name="Makela M.R."/>
            <person name="Grigoriev I."/>
            <person name="Riley R."/>
        </authorList>
    </citation>
    <scope>NUCLEOTIDE SEQUENCE [LARGE SCALE GENOMIC DNA]</scope>
    <source>
        <strain evidence="2 3">FBCC195</strain>
    </source>
</reference>
<keyword evidence="3" id="KW-1185">Reference proteome</keyword>